<name>A0A5J5EH85_9PEZI</name>
<dbReference type="Proteomes" id="UP000326924">
    <property type="component" value="Unassembled WGS sequence"/>
</dbReference>
<organism evidence="2 3">
    <name type="scientific">Sphaerosporella brunnea</name>
    <dbReference type="NCBI Taxonomy" id="1250544"/>
    <lineage>
        <taxon>Eukaryota</taxon>
        <taxon>Fungi</taxon>
        <taxon>Dikarya</taxon>
        <taxon>Ascomycota</taxon>
        <taxon>Pezizomycotina</taxon>
        <taxon>Pezizomycetes</taxon>
        <taxon>Pezizales</taxon>
        <taxon>Pyronemataceae</taxon>
        <taxon>Sphaerosporella</taxon>
    </lineage>
</organism>
<proteinExistence type="predicted"/>
<sequence length="145" mass="16085">MPDKEPDVCPHHGDEGNHTRHMRWMHHMCLCARHGEYTMAKKYITKSTGLLKCGCKHRLRIGASTDWWKTLTLAKCSLAGKLADGRQAEMSAEDELVGKKANEQFRYGPDHKSPERDDSISGKRSGNDGQQGLAEQEPGAVGING</sequence>
<dbReference type="AlphaFoldDB" id="A0A5J5EH85"/>
<gene>
    <name evidence="2" type="ORF">FN846DRAFT_912663</name>
</gene>
<feature type="compositionally biased region" description="Basic and acidic residues" evidence="1">
    <location>
        <begin position="96"/>
        <end position="121"/>
    </location>
</feature>
<keyword evidence="3" id="KW-1185">Reference proteome</keyword>
<dbReference type="EMBL" id="VXIS01000322">
    <property type="protein sequence ID" value="KAA8894641.1"/>
    <property type="molecule type" value="Genomic_DNA"/>
</dbReference>
<dbReference type="InParanoid" id="A0A5J5EH85"/>
<comment type="caution">
    <text evidence="2">The sequence shown here is derived from an EMBL/GenBank/DDBJ whole genome shotgun (WGS) entry which is preliminary data.</text>
</comment>
<accession>A0A5J5EH85</accession>
<evidence type="ECO:0000256" key="1">
    <source>
        <dbReference type="SAM" id="MobiDB-lite"/>
    </source>
</evidence>
<evidence type="ECO:0000313" key="2">
    <source>
        <dbReference type="EMBL" id="KAA8894641.1"/>
    </source>
</evidence>
<reference evidence="2 3" key="1">
    <citation type="submission" date="2019-09" db="EMBL/GenBank/DDBJ databases">
        <title>Draft genome of the ectomycorrhizal ascomycete Sphaerosporella brunnea.</title>
        <authorList>
            <consortium name="DOE Joint Genome Institute"/>
            <person name="Benucci G.M."/>
            <person name="Marozzi G."/>
            <person name="Antonielli L."/>
            <person name="Sanchez S."/>
            <person name="Marco P."/>
            <person name="Wang X."/>
            <person name="Falini L.B."/>
            <person name="Barry K."/>
            <person name="Haridas S."/>
            <person name="Lipzen A."/>
            <person name="Labutti K."/>
            <person name="Grigoriev I.V."/>
            <person name="Murat C."/>
            <person name="Martin F."/>
            <person name="Albertini E."/>
            <person name="Donnini D."/>
            <person name="Bonito G."/>
        </authorList>
    </citation>
    <scope>NUCLEOTIDE SEQUENCE [LARGE SCALE GENOMIC DNA]</scope>
    <source>
        <strain evidence="2 3">Sb_GMNB300</strain>
    </source>
</reference>
<feature type="region of interest" description="Disordered" evidence="1">
    <location>
        <begin position="87"/>
        <end position="145"/>
    </location>
</feature>
<evidence type="ECO:0000313" key="3">
    <source>
        <dbReference type="Proteomes" id="UP000326924"/>
    </source>
</evidence>
<protein>
    <submittedName>
        <fullName evidence="2">Uncharacterized protein</fullName>
    </submittedName>
</protein>